<dbReference type="Proteomes" id="UP000306813">
    <property type="component" value="Unassembled WGS sequence"/>
</dbReference>
<proteinExistence type="predicted"/>
<evidence type="ECO:0000313" key="3">
    <source>
        <dbReference type="Proteomes" id="UP000306813"/>
    </source>
</evidence>
<comment type="caution">
    <text evidence="2">The sequence shown here is derived from an EMBL/GenBank/DDBJ whole genome shotgun (WGS) entry which is preliminary data.</text>
</comment>
<dbReference type="EMBL" id="VDBS01000035">
    <property type="protein sequence ID" value="TNB57662.1"/>
    <property type="molecule type" value="Genomic_DNA"/>
</dbReference>
<feature type="compositionally biased region" description="Basic and acidic residues" evidence="1">
    <location>
        <begin position="1"/>
        <end position="18"/>
    </location>
</feature>
<protein>
    <submittedName>
        <fullName evidence="2">Uncharacterized protein</fullName>
    </submittedName>
</protein>
<evidence type="ECO:0000313" key="2">
    <source>
        <dbReference type="EMBL" id="TNB57662.1"/>
    </source>
</evidence>
<evidence type="ECO:0000256" key="1">
    <source>
        <dbReference type="SAM" id="MobiDB-lite"/>
    </source>
</evidence>
<organism evidence="2 3">
    <name type="scientific">Campylobacter helveticus</name>
    <dbReference type="NCBI Taxonomy" id="28898"/>
    <lineage>
        <taxon>Bacteria</taxon>
        <taxon>Pseudomonadati</taxon>
        <taxon>Campylobacterota</taxon>
        <taxon>Epsilonproteobacteria</taxon>
        <taxon>Campylobacterales</taxon>
        <taxon>Campylobacteraceae</taxon>
        <taxon>Campylobacter</taxon>
    </lineage>
</organism>
<feature type="region of interest" description="Disordered" evidence="1">
    <location>
        <begin position="1"/>
        <end position="32"/>
    </location>
</feature>
<sequence length="188" mass="21833">MTKTIAPKEKAKTIKSKNETSNAKKSLKEEVVKEETKETSKLTLKSLHKELSSLQDTMKNLKDDTLVNAHHLYHLKQSSTKNITELTNNLQDLKEERAKVFQLVEELSKLVFTLQQEVKLLKEDNVFIIKEFSKEKALNAKKIQILASHIQSNEKKTFSFFKKSSILEELNTLENKKEQKHSFIFNED</sequence>
<name>A0AAX2UJG1_9BACT</name>
<reference evidence="2 3" key="1">
    <citation type="submission" date="2019-05" db="EMBL/GenBank/DDBJ databases">
        <title>Draft genomes of eight strains of Campylobacter helveticus isolated from cats and a dog in New Zealand.</title>
        <authorList>
            <person name="Bojanic K."/>
            <person name="Midwinter A.C."/>
            <person name="Biggs P.J."/>
            <person name="Acke E."/>
            <person name="Cornelius A.J."/>
            <person name="Marshall J.C."/>
        </authorList>
    </citation>
    <scope>NUCLEOTIDE SEQUENCE [LARGE SCALE GENOMIC DNA]</scope>
    <source>
        <strain evidence="2 3">ACP123b</strain>
    </source>
</reference>
<accession>A0AAX2UJG1</accession>
<dbReference type="RefSeq" id="WP_139026752.1">
    <property type="nucleotide sequence ID" value="NZ_JANKHS010000012.1"/>
</dbReference>
<gene>
    <name evidence="2" type="ORF">FDW42_04615</name>
</gene>
<dbReference type="AlphaFoldDB" id="A0AAX2UJG1"/>